<reference evidence="1" key="1">
    <citation type="journal article" date="2019" name="bioRxiv">
        <title>The Genome of the Zebra Mussel, Dreissena polymorpha: A Resource for Invasive Species Research.</title>
        <authorList>
            <person name="McCartney M.A."/>
            <person name="Auch B."/>
            <person name="Kono T."/>
            <person name="Mallez S."/>
            <person name="Zhang Y."/>
            <person name="Obille A."/>
            <person name="Becker A."/>
            <person name="Abrahante J.E."/>
            <person name="Garbe J."/>
            <person name="Badalamenti J.P."/>
            <person name="Herman A."/>
            <person name="Mangelson H."/>
            <person name="Liachko I."/>
            <person name="Sullivan S."/>
            <person name="Sone E.D."/>
            <person name="Koren S."/>
            <person name="Silverstein K.A.T."/>
            <person name="Beckman K.B."/>
            <person name="Gohl D.M."/>
        </authorList>
    </citation>
    <scope>NUCLEOTIDE SEQUENCE</scope>
    <source>
        <strain evidence="1">Duluth1</strain>
        <tissue evidence="1">Whole animal</tissue>
    </source>
</reference>
<dbReference type="EMBL" id="JAIWYP010000008">
    <property type="protein sequence ID" value="KAH3789340.1"/>
    <property type="molecule type" value="Genomic_DNA"/>
</dbReference>
<keyword evidence="2" id="KW-1185">Reference proteome</keyword>
<protein>
    <submittedName>
        <fullName evidence="1">Uncharacterized protein</fullName>
    </submittedName>
</protein>
<sequence>MFLVTPIILSHTPPICEACGGLKIHIAPFSLMNFLTAASSTFIVLIPSSLALPTKLVPLSERKNLTSPLRAINLLRALINAEELSESTTSMWTALVVMQVNSIAQRVLLA</sequence>
<gene>
    <name evidence="1" type="ORF">DPMN_167515</name>
</gene>
<evidence type="ECO:0000313" key="1">
    <source>
        <dbReference type="EMBL" id="KAH3789340.1"/>
    </source>
</evidence>
<proteinExistence type="predicted"/>
<organism evidence="1 2">
    <name type="scientific">Dreissena polymorpha</name>
    <name type="common">Zebra mussel</name>
    <name type="synonym">Mytilus polymorpha</name>
    <dbReference type="NCBI Taxonomy" id="45954"/>
    <lineage>
        <taxon>Eukaryota</taxon>
        <taxon>Metazoa</taxon>
        <taxon>Spiralia</taxon>
        <taxon>Lophotrochozoa</taxon>
        <taxon>Mollusca</taxon>
        <taxon>Bivalvia</taxon>
        <taxon>Autobranchia</taxon>
        <taxon>Heteroconchia</taxon>
        <taxon>Euheterodonta</taxon>
        <taxon>Imparidentia</taxon>
        <taxon>Neoheterodontei</taxon>
        <taxon>Myida</taxon>
        <taxon>Dreissenoidea</taxon>
        <taxon>Dreissenidae</taxon>
        <taxon>Dreissena</taxon>
    </lineage>
</organism>
<reference evidence="1" key="2">
    <citation type="submission" date="2020-11" db="EMBL/GenBank/DDBJ databases">
        <authorList>
            <person name="McCartney M.A."/>
            <person name="Auch B."/>
            <person name="Kono T."/>
            <person name="Mallez S."/>
            <person name="Becker A."/>
            <person name="Gohl D.M."/>
            <person name="Silverstein K.A.T."/>
            <person name="Koren S."/>
            <person name="Bechman K.B."/>
            <person name="Herman A."/>
            <person name="Abrahante J.E."/>
            <person name="Garbe J."/>
        </authorList>
    </citation>
    <scope>NUCLEOTIDE SEQUENCE</scope>
    <source>
        <strain evidence="1">Duluth1</strain>
        <tissue evidence="1">Whole animal</tissue>
    </source>
</reference>
<accession>A0A9D4EYZ8</accession>
<name>A0A9D4EYZ8_DREPO</name>
<dbReference type="AlphaFoldDB" id="A0A9D4EYZ8"/>
<dbReference type="Proteomes" id="UP000828390">
    <property type="component" value="Unassembled WGS sequence"/>
</dbReference>
<comment type="caution">
    <text evidence="1">The sequence shown here is derived from an EMBL/GenBank/DDBJ whole genome shotgun (WGS) entry which is preliminary data.</text>
</comment>
<evidence type="ECO:0000313" key="2">
    <source>
        <dbReference type="Proteomes" id="UP000828390"/>
    </source>
</evidence>